<feature type="transmembrane region" description="Helical" evidence="1">
    <location>
        <begin position="236"/>
        <end position="259"/>
    </location>
</feature>
<keyword evidence="1" id="KW-1133">Transmembrane helix</keyword>
<feature type="transmembrane region" description="Helical" evidence="1">
    <location>
        <begin position="106"/>
        <end position="129"/>
    </location>
</feature>
<organism evidence="2 3">
    <name type="scientific">Hypsizygus marmoreus</name>
    <name type="common">White beech mushroom</name>
    <name type="synonym">Agaricus marmoreus</name>
    <dbReference type="NCBI Taxonomy" id="39966"/>
    <lineage>
        <taxon>Eukaryota</taxon>
        <taxon>Fungi</taxon>
        <taxon>Dikarya</taxon>
        <taxon>Basidiomycota</taxon>
        <taxon>Agaricomycotina</taxon>
        <taxon>Agaricomycetes</taxon>
        <taxon>Agaricomycetidae</taxon>
        <taxon>Agaricales</taxon>
        <taxon>Tricholomatineae</taxon>
        <taxon>Lyophyllaceae</taxon>
        <taxon>Hypsizygus</taxon>
    </lineage>
</organism>
<evidence type="ECO:0000313" key="2">
    <source>
        <dbReference type="EMBL" id="RDB17106.1"/>
    </source>
</evidence>
<keyword evidence="1" id="KW-0472">Membrane</keyword>
<feature type="transmembrane region" description="Helical" evidence="1">
    <location>
        <begin position="141"/>
        <end position="161"/>
    </location>
</feature>
<feature type="transmembrane region" description="Helical" evidence="1">
    <location>
        <begin position="55"/>
        <end position="80"/>
    </location>
</feature>
<feature type="transmembrane region" description="Helical" evidence="1">
    <location>
        <begin position="271"/>
        <end position="291"/>
    </location>
</feature>
<comment type="caution">
    <text evidence="2">The sequence shown here is derived from an EMBL/GenBank/DDBJ whole genome shotgun (WGS) entry which is preliminary data.</text>
</comment>
<name>A0A369JE24_HYPMA</name>
<keyword evidence="3" id="KW-1185">Reference proteome</keyword>
<dbReference type="EMBL" id="LUEZ02000113">
    <property type="protein sequence ID" value="RDB17106.1"/>
    <property type="molecule type" value="Genomic_DNA"/>
</dbReference>
<reference evidence="2" key="1">
    <citation type="submission" date="2018-04" db="EMBL/GenBank/DDBJ databases">
        <title>Whole genome sequencing of Hypsizygus marmoreus.</title>
        <authorList>
            <person name="Choi I.-G."/>
            <person name="Min B."/>
            <person name="Kim J.-G."/>
            <person name="Kim S."/>
            <person name="Oh Y.-L."/>
            <person name="Kong W.-S."/>
            <person name="Park H."/>
            <person name="Jeong J."/>
            <person name="Song E.-S."/>
        </authorList>
    </citation>
    <scope>NUCLEOTIDE SEQUENCE [LARGE SCALE GENOMIC DNA]</scope>
    <source>
        <strain evidence="2">51987-8</strain>
    </source>
</reference>
<sequence>MANTNAAFLESLGFVPVFYVADIATVALLEGIFISLFSISTSTFMRRGLVSRPAWAIFILSIISFIVATFFACLIVRTVVHIQHVLVDSNDQVILREINIHSSKTLYILNLTSVWCWAVLSTINDIVIVWRTRVLFPETRWVMIGPSFVLLATIASTYTYVGYTVKFILFNPGDVDQRTVKALLVSRYHMIVTTDALSLTTNAVATSLIAFKLWSHRRFIVKNLGHGGRWSRVQSVLFLLVESGLVSGGIQLINLIFEATPRLRQSLPKQILSSALPGLTGMYPTIVAVLAHRRRSSTDTYGFSDMNISHGGGINTRTRSRSTVIGHLTFASPVPGLVTSDVRAFPVAVQDPLSRYDGSEDEARLENALTKQEDNGLGHCVPSTISS</sequence>
<dbReference type="AlphaFoldDB" id="A0A369JE24"/>
<dbReference type="Proteomes" id="UP000076154">
    <property type="component" value="Unassembled WGS sequence"/>
</dbReference>
<protein>
    <submittedName>
        <fullName evidence="2">Uncharacterized protein</fullName>
    </submittedName>
</protein>
<dbReference type="OrthoDB" id="2744793at2759"/>
<evidence type="ECO:0000256" key="1">
    <source>
        <dbReference type="SAM" id="Phobius"/>
    </source>
</evidence>
<proteinExistence type="predicted"/>
<keyword evidence="1" id="KW-0812">Transmembrane</keyword>
<feature type="transmembrane region" description="Helical" evidence="1">
    <location>
        <begin position="12"/>
        <end position="34"/>
    </location>
</feature>
<dbReference type="InParanoid" id="A0A369JE24"/>
<accession>A0A369JE24</accession>
<evidence type="ECO:0000313" key="3">
    <source>
        <dbReference type="Proteomes" id="UP000076154"/>
    </source>
</evidence>
<gene>
    <name evidence="2" type="ORF">Hypma_001902</name>
</gene>